<evidence type="ECO:0000313" key="3">
    <source>
        <dbReference type="EMBL" id="PZR79248.1"/>
    </source>
</evidence>
<dbReference type="EMBL" id="QHBU01000214">
    <property type="protein sequence ID" value="PZR79248.1"/>
    <property type="molecule type" value="Genomic_DNA"/>
</dbReference>
<dbReference type="Proteomes" id="UP000248724">
    <property type="component" value="Unassembled WGS sequence"/>
</dbReference>
<name>A0A2W6A170_9BACT</name>
<evidence type="ECO:0000256" key="1">
    <source>
        <dbReference type="ARBA" id="ARBA00022801"/>
    </source>
</evidence>
<dbReference type="InterPro" id="IPR049492">
    <property type="entry name" value="BD-FAE-like_dom"/>
</dbReference>
<protein>
    <submittedName>
        <fullName evidence="3">Alpha/beta hydrolase</fullName>
    </submittedName>
</protein>
<dbReference type="InterPro" id="IPR029058">
    <property type="entry name" value="AB_hydrolase_fold"/>
</dbReference>
<accession>A0A2W6A170</accession>
<gene>
    <name evidence="3" type="ORF">DLM65_11210</name>
</gene>
<dbReference type="InterPro" id="IPR050300">
    <property type="entry name" value="GDXG_lipolytic_enzyme"/>
</dbReference>
<feature type="domain" description="BD-FAE-like" evidence="2">
    <location>
        <begin position="33"/>
        <end position="223"/>
    </location>
</feature>
<keyword evidence="1 3" id="KW-0378">Hydrolase</keyword>
<evidence type="ECO:0000259" key="2">
    <source>
        <dbReference type="Pfam" id="PF20434"/>
    </source>
</evidence>
<dbReference type="Gene3D" id="3.40.50.1820">
    <property type="entry name" value="alpha/beta hydrolase"/>
    <property type="match status" value="1"/>
</dbReference>
<sequence>MLGPPRYHRRCFTRRNTSRVAVRYGTHHSQVADLWLPGGRGEHPVAVLVHGGFWQALYGRRLMNRLCADLAGRGWAAWNVEYRRLGLGGGWPATFHDVASAVDALAEQPHLHLDRVVAIGHSAGGHLALWVAARHRLPAGSPGASPRTAVSGAVSLAGVLDLVHAADHGVGGSAVRQLLGGTPAQHPDRYVLASPVAQLPLGVPQLVVHGEADYIVPPEMSRWYAEQAAAAGDEAQLEMLAGVDHMTVITPDSPAWARVLSWLG</sequence>
<dbReference type="PANTHER" id="PTHR48081:SF33">
    <property type="entry name" value="KYNURENINE FORMAMIDASE"/>
    <property type="match status" value="1"/>
</dbReference>
<dbReference type="Pfam" id="PF20434">
    <property type="entry name" value="BD-FAE"/>
    <property type="match status" value="1"/>
</dbReference>
<organism evidence="3 4">
    <name type="scientific">Candidatus Aeolococcus gillhamiae</name>
    <dbReference type="NCBI Taxonomy" id="3127015"/>
    <lineage>
        <taxon>Bacteria</taxon>
        <taxon>Bacillati</taxon>
        <taxon>Candidatus Dormiibacterota</taxon>
        <taxon>Candidatus Dormibacteria</taxon>
        <taxon>Candidatus Aeolococcales</taxon>
        <taxon>Candidatus Aeolococcaceae</taxon>
        <taxon>Candidatus Aeolococcus</taxon>
    </lineage>
</organism>
<evidence type="ECO:0000313" key="4">
    <source>
        <dbReference type="Proteomes" id="UP000248724"/>
    </source>
</evidence>
<proteinExistence type="predicted"/>
<dbReference type="AlphaFoldDB" id="A0A2W6A170"/>
<comment type="caution">
    <text evidence="3">The sequence shown here is derived from an EMBL/GenBank/DDBJ whole genome shotgun (WGS) entry which is preliminary data.</text>
</comment>
<dbReference type="SUPFAM" id="SSF53474">
    <property type="entry name" value="alpha/beta-Hydrolases"/>
    <property type="match status" value="1"/>
</dbReference>
<reference evidence="3 4" key="1">
    <citation type="journal article" date="2017" name="Nature">
        <title>Atmospheric trace gases support primary production in Antarctic desert surface soil.</title>
        <authorList>
            <person name="Ji M."/>
            <person name="Greening C."/>
            <person name="Vanwonterghem I."/>
            <person name="Carere C.R."/>
            <person name="Bay S.K."/>
            <person name="Steen J.A."/>
            <person name="Montgomery K."/>
            <person name="Lines T."/>
            <person name="Beardall J."/>
            <person name="van Dorst J."/>
            <person name="Snape I."/>
            <person name="Stott M.B."/>
            <person name="Hugenholtz P."/>
            <person name="Ferrari B.C."/>
        </authorList>
    </citation>
    <scope>NUCLEOTIDE SEQUENCE [LARGE SCALE GENOMIC DNA]</scope>
    <source>
        <strain evidence="3">RRmetagenome_bin12</strain>
    </source>
</reference>
<dbReference type="GO" id="GO:0016787">
    <property type="term" value="F:hydrolase activity"/>
    <property type="evidence" value="ECO:0007669"/>
    <property type="project" value="UniProtKB-KW"/>
</dbReference>
<dbReference type="PANTHER" id="PTHR48081">
    <property type="entry name" value="AB HYDROLASE SUPERFAMILY PROTEIN C4A8.06C"/>
    <property type="match status" value="1"/>
</dbReference>